<protein>
    <recommendedName>
        <fullName evidence="4">dolichyl-phosphate beta-glucosyltransferase</fullName>
        <ecNumber evidence="4">2.4.1.117</ecNumber>
    </recommendedName>
</protein>
<reference evidence="15 16" key="1">
    <citation type="journal article" date="2020" name="Elife">
        <title>Loss of centromere function drives karyotype evolution in closely related Malassezia species.</title>
        <authorList>
            <person name="Sankaranarayanan S.R."/>
            <person name="Ianiri G."/>
            <person name="Coelho M.A."/>
            <person name="Reza M.H."/>
            <person name="Thimmappa B.C."/>
            <person name="Ganguly P."/>
            <person name="Vadnala R.N."/>
            <person name="Sun S."/>
            <person name="Siddharthan R."/>
            <person name="Tellgren-Roth C."/>
            <person name="Dawson T.L."/>
            <person name="Heitman J."/>
            <person name="Sanyal K."/>
        </authorList>
    </citation>
    <scope>NUCLEOTIDE SEQUENCE [LARGE SCALE GENOMIC DNA]</scope>
    <source>
        <strain evidence="15">CBS14141</strain>
    </source>
</reference>
<feature type="domain" description="Glycosyltransferase 2-like" evidence="14">
    <location>
        <begin position="97"/>
        <end position="220"/>
    </location>
</feature>
<evidence type="ECO:0000256" key="11">
    <source>
        <dbReference type="ARBA" id="ARBA00023136"/>
    </source>
</evidence>
<evidence type="ECO:0000256" key="9">
    <source>
        <dbReference type="ARBA" id="ARBA00022968"/>
    </source>
</evidence>
<evidence type="ECO:0000256" key="12">
    <source>
        <dbReference type="ARBA" id="ARBA00045097"/>
    </source>
</evidence>
<evidence type="ECO:0000259" key="14">
    <source>
        <dbReference type="Pfam" id="PF00535"/>
    </source>
</evidence>
<dbReference type="EMBL" id="CP046238">
    <property type="protein sequence ID" value="WFD49463.1"/>
    <property type="molecule type" value="Genomic_DNA"/>
</dbReference>
<comment type="subcellular location">
    <subcellularLocation>
        <location evidence="1">Endoplasmic reticulum membrane</location>
        <topology evidence="1">Single-pass membrane protein</topology>
    </subcellularLocation>
</comment>
<evidence type="ECO:0000256" key="6">
    <source>
        <dbReference type="ARBA" id="ARBA00022679"/>
    </source>
</evidence>
<keyword evidence="10 13" id="KW-1133">Transmembrane helix</keyword>
<sequence>MAGPCCAGGAAGSAASGAGGSLWAYFAGLVLATSGVAPVRVMLTTLVLTIAVPYLVLVLASPGQLHTTQDERMYTSVAHRTPVPLPSLRDTADVQLSVVVPMYNEAARLPAMLDDALAWLEGVRSAGKALAEDAPSARAPSAAAALTTPLRTYELVLVDDGSRDATYDVAMAYASARPLLPGAEIRITKLHTNRGKGAAVRHGVLHARGAFVLFADADGATRFADMGVLACEMVRILTPAGHGVVVGSRAHLVKSEAVVKRSWVRNLLMRGFHVLLSMLMRPPSVQAMWTHMVDRVVPARLRRPAAGAEVQKLAVQPAIRDTQCGFKLFSRATAATIFPIAHIDRWIFDVELLLLAEMASRASEADYMLRYGGGDVDARGDVLLRLAVPVAEKAVHWTEIEGSKISLLRDSVRMGRDLVIIRLNYALGRWSAPGSVYA</sequence>
<keyword evidence="9" id="KW-0735">Signal-anchor</keyword>
<dbReference type="SUPFAM" id="SSF53448">
    <property type="entry name" value="Nucleotide-diphospho-sugar transferases"/>
    <property type="match status" value="1"/>
</dbReference>
<dbReference type="Proteomes" id="UP000818624">
    <property type="component" value="Chromosome 5"/>
</dbReference>
<dbReference type="CDD" id="cd04188">
    <property type="entry name" value="DPG_synthase"/>
    <property type="match status" value="1"/>
</dbReference>
<keyword evidence="8" id="KW-0256">Endoplasmic reticulum</keyword>
<evidence type="ECO:0000256" key="4">
    <source>
        <dbReference type="ARBA" id="ARBA00012583"/>
    </source>
</evidence>
<keyword evidence="7 13" id="KW-0812">Transmembrane</keyword>
<keyword evidence="11 13" id="KW-0472">Membrane</keyword>
<dbReference type="Pfam" id="PF00535">
    <property type="entry name" value="Glycos_transf_2"/>
    <property type="match status" value="1"/>
</dbReference>
<evidence type="ECO:0000256" key="2">
    <source>
        <dbReference type="ARBA" id="ARBA00004922"/>
    </source>
</evidence>
<keyword evidence="16" id="KW-1185">Reference proteome</keyword>
<dbReference type="InterPro" id="IPR001173">
    <property type="entry name" value="Glyco_trans_2-like"/>
</dbReference>
<dbReference type="InterPro" id="IPR035518">
    <property type="entry name" value="DPG_synthase"/>
</dbReference>
<name>A0ABY8EV40_MALFU</name>
<evidence type="ECO:0000256" key="10">
    <source>
        <dbReference type="ARBA" id="ARBA00022989"/>
    </source>
</evidence>
<evidence type="ECO:0000256" key="8">
    <source>
        <dbReference type="ARBA" id="ARBA00022824"/>
    </source>
</evidence>
<feature type="transmembrane region" description="Helical" evidence="13">
    <location>
        <begin position="41"/>
        <end position="60"/>
    </location>
</feature>
<evidence type="ECO:0000313" key="15">
    <source>
        <dbReference type="EMBL" id="WFD49463.1"/>
    </source>
</evidence>
<dbReference type="GO" id="GO:0004581">
    <property type="term" value="F:dolichyl-phosphate beta-glucosyltransferase activity"/>
    <property type="evidence" value="ECO:0007669"/>
    <property type="project" value="UniProtKB-EC"/>
</dbReference>
<comment type="pathway">
    <text evidence="2">Protein modification; protein glycosylation.</text>
</comment>
<comment type="catalytic activity">
    <reaction evidence="12">
        <text>a di-trans,poly-cis-dolichyl phosphate + UDP-alpha-D-glucose = a di-trans,poly-cis-dolichyl beta-D-glucosyl phosphate + UDP</text>
        <dbReference type="Rhea" id="RHEA:15401"/>
        <dbReference type="Rhea" id="RHEA-COMP:19498"/>
        <dbReference type="Rhea" id="RHEA-COMP:19502"/>
        <dbReference type="ChEBI" id="CHEBI:57525"/>
        <dbReference type="ChEBI" id="CHEBI:57683"/>
        <dbReference type="ChEBI" id="CHEBI:58223"/>
        <dbReference type="ChEBI" id="CHEBI:58885"/>
        <dbReference type="EC" id="2.4.1.117"/>
    </reaction>
    <physiologicalReaction direction="left-to-right" evidence="12">
        <dbReference type="Rhea" id="RHEA:15402"/>
    </physiologicalReaction>
</comment>
<keyword evidence="6 15" id="KW-0808">Transferase</keyword>
<evidence type="ECO:0000256" key="13">
    <source>
        <dbReference type="SAM" id="Phobius"/>
    </source>
</evidence>
<evidence type="ECO:0000256" key="5">
    <source>
        <dbReference type="ARBA" id="ARBA00022676"/>
    </source>
</evidence>
<keyword evidence="5 15" id="KW-0328">Glycosyltransferase</keyword>
<dbReference type="EC" id="2.4.1.117" evidence="4"/>
<dbReference type="Gene3D" id="3.90.550.10">
    <property type="entry name" value="Spore Coat Polysaccharide Biosynthesis Protein SpsA, Chain A"/>
    <property type="match status" value="1"/>
</dbReference>
<evidence type="ECO:0000256" key="3">
    <source>
        <dbReference type="ARBA" id="ARBA00006739"/>
    </source>
</evidence>
<proteinExistence type="inferred from homology"/>
<evidence type="ECO:0000313" key="16">
    <source>
        <dbReference type="Proteomes" id="UP000818624"/>
    </source>
</evidence>
<evidence type="ECO:0000256" key="7">
    <source>
        <dbReference type="ARBA" id="ARBA00022692"/>
    </source>
</evidence>
<dbReference type="PANTHER" id="PTHR10859">
    <property type="entry name" value="GLYCOSYL TRANSFERASE"/>
    <property type="match status" value="1"/>
</dbReference>
<dbReference type="InterPro" id="IPR029044">
    <property type="entry name" value="Nucleotide-diphossugar_trans"/>
</dbReference>
<organism evidence="15 16">
    <name type="scientific">Malassezia furfur</name>
    <name type="common">Pityriasis versicolor infection agent</name>
    <name type="synonym">Pityrosporum furfur</name>
    <dbReference type="NCBI Taxonomy" id="55194"/>
    <lineage>
        <taxon>Eukaryota</taxon>
        <taxon>Fungi</taxon>
        <taxon>Dikarya</taxon>
        <taxon>Basidiomycota</taxon>
        <taxon>Ustilaginomycotina</taxon>
        <taxon>Malasseziomycetes</taxon>
        <taxon>Malasseziales</taxon>
        <taxon>Malasseziaceae</taxon>
        <taxon>Malassezia</taxon>
    </lineage>
</organism>
<gene>
    <name evidence="15" type="primary">ALG5</name>
    <name evidence="15" type="ORF">GLX27_004145</name>
</gene>
<dbReference type="PANTHER" id="PTHR10859:SF91">
    <property type="entry name" value="DOLICHYL-PHOSPHATE BETA-GLUCOSYLTRANSFERASE"/>
    <property type="match status" value="1"/>
</dbReference>
<comment type="similarity">
    <text evidence="3">Belongs to the glycosyltransferase 2 family.</text>
</comment>
<evidence type="ECO:0000256" key="1">
    <source>
        <dbReference type="ARBA" id="ARBA00004389"/>
    </source>
</evidence>
<accession>A0ABY8EV40</accession>